<gene>
    <name evidence="8" type="primary">NUDT19_2</name>
    <name evidence="8" type="ORF">CU098_008055</name>
</gene>
<keyword evidence="3" id="KW-0479">Metal-binding</keyword>
<evidence type="ECO:0000313" key="9">
    <source>
        <dbReference type="Proteomes" id="UP000253551"/>
    </source>
</evidence>
<sequence length="275" mass="32188">LIIAAPIPLELLKHNQGSNYRILMVKRNAKSSFINAHVYPGGVVDSADNQWPQKEHLLTEKICAIRETFEESGLLLTQPTAQITQDWRTKVHENASEFQEMCTRYRLKPATDRLTPFANWITPVKEKKRYNTTFFLTVLDQYQTKEEHDHYLTDVMADGTETLLFDWLKPEEALHKFQQKKIILMPPQWYSLYLMSKIQDFKALGKVGEDIFRTREHQLIPILPQPNASDSEDYTGYLSYPGDESYGGEKDKRHRLYFKGRPMEEYKLDINISKL</sequence>
<accession>A0A367IYV8</accession>
<dbReference type="PANTHER" id="PTHR12318:SF0">
    <property type="entry name" value="ACYL-COENZYME A DIPHOSPHATASE NUDT19"/>
    <property type="match status" value="1"/>
</dbReference>
<feature type="non-terminal residue" evidence="8">
    <location>
        <position position="1"/>
    </location>
</feature>
<dbReference type="SUPFAM" id="SSF55811">
    <property type="entry name" value="Nudix"/>
    <property type="match status" value="1"/>
</dbReference>
<dbReference type="Proteomes" id="UP000253551">
    <property type="component" value="Unassembled WGS sequence"/>
</dbReference>
<evidence type="ECO:0000256" key="2">
    <source>
        <dbReference type="ARBA" id="ARBA00001946"/>
    </source>
</evidence>
<dbReference type="EMBL" id="PJQM01004949">
    <property type="protein sequence ID" value="RCH82867.1"/>
    <property type="molecule type" value="Genomic_DNA"/>
</dbReference>
<protein>
    <submittedName>
        <fullName evidence="8">Nucleoside diphosphate-linked moiety X motif 19, mitochondrial</fullName>
    </submittedName>
</protein>
<evidence type="ECO:0000256" key="6">
    <source>
        <dbReference type="ARBA" id="ARBA00023211"/>
    </source>
</evidence>
<keyword evidence="9" id="KW-1185">Reference proteome</keyword>
<name>A0A367IYV8_RHIST</name>
<evidence type="ECO:0000313" key="8">
    <source>
        <dbReference type="EMBL" id="RCH82867.1"/>
    </source>
</evidence>
<evidence type="ECO:0000256" key="1">
    <source>
        <dbReference type="ARBA" id="ARBA00001936"/>
    </source>
</evidence>
<dbReference type="PROSITE" id="PS51462">
    <property type="entry name" value="NUDIX"/>
    <property type="match status" value="1"/>
</dbReference>
<dbReference type="GO" id="GO:0005739">
    <property type="term" value="C:mitochondrion"/>
    <property type="evidence" value="ECO:0007669"/>
    <property type="project" value="TreeGrafter"/>
</dbReference>
<dbReference type="GO" id="GO:0016818">
    <property type="term" value="F:hydrolase activity, acting on acid anhydrides, in phosphorus-containing anhydrides"/>
    <property type="evidence" value="ECO:0007669"/>
    <property type="project" value="InterPro"/>
</dbReference>
<dbReference type="AlphaFoldDB" id="A0A367IYV8"/>
<dbReference type="Gene3D" id="3.90.79.10">
    <property type="entry name" value="Nucleoside Triphosphate Pyrophosphohydrolase"/>
    <property type="match status" value="1"/>
</dbReference>
<dbReference type="InterPro" id="IPR015797">
    <property type="entry name" value="NUDIX_hydrolase-like_dom_sf"/>
</dbReference>
<evidence type="ECO:0000259" key="7">
    <source>
        <dbReference type="PROSITE" id="PS51462"/>
    </source>
</evidence>
<evidence type="ECO:0000256" key="5">
    <source>
        <dbReference type="ARBA" id="ARBA00022842"/>
    </source>
</evidence>
<evidence type="ECO:0000256" key="3">
    <source>
        <dbReference type="ARBA" id="ARBA00022723"/>
    </source>
</evidence>
<evidence type="ECO:0000256" key="4">
    <source>
        <dbReference type="ARBA" id="ARBA00022801"/>
    </source>
</evidence>
<dbReference type="GO" id="GO:0046872">
    <property type="term" value="F:metal ion binding"/>
    <property type="evidence" value="ECO:0007669"/>
    <property type="project" value="UniProtKB-KW"/>
</dbReference>
<keyword evidence="4" id="KW-0378">Hydrolase</keyword>
<dbReference type="STRING" id="4846.A0A367IYV8"/>
<comment type="cofactor">
    <cofactor evidence="2">
        <name>Mg(2+)</name>
        <dbReference type="ChEBI" id="CHEBI:18420"/>
    </cofactor>
</comment>
<dbReference type="InterPro" id="IPR000086">
    <property type="entry name" value="NUDIX_hydrolase_dom"/>
</dbReference>
<keyword evidence="6" id="KW-0464">Manganese</keyword>
<dbReference type="OrthoDB" id="1695362at2759"/>
<dbReference type="InterPro" id="IPR039121">
    <property type="entry name" value="NUDT19"/>
</dbReference>
<comment type="caution">
    <text evidence="8">The sequence shown here is derived from an EMBL/GenBank/DDBJ whole genome shotgun (WGS) entry which is preliminary data.</text>
</comment>
<reference evidence="8 9" key="1">
    <citation type="journal article" date="2018" name="G3 (Bethesda)">
        <title>Phylogenetic and Phylogenomic Definition of Rhizopus Species.</title>
        <authorList>
            <person name="Gryganskyi A.P."/>
            <person name="Golan J."/>
            <person name="Dolatabadi S."/>
            <person name="Mondo S."/>
            <person name="Robb S."/>
            <person name="Idnurm A."/>
            <person name="Muszewska A."/>
            <person name="Steczkiewicz K."/>
            <person name="Masonjones S."/>
            <person name="Liao H.L."/>
            <person name="Gajdeczka M.T."/>
            <person name="Anike F."/>
            <person name="Vuek A."/>
            <person name="Anishchenko I.M."/>
            <person name="Voigt K."/>
            <person name="de Hoog G.S."/>
            <person name="Smith M.E."/>
            <person name="Heitman J."/>
            <person name="Vilgalys R."/>
            <person name="Stajich J.E."/>
        </authorList>
    </citation>
    <scope>NUCLEOTIDE SEQUENCE [LARGE SCALE GENOMIC DNA]</scope>
    <source>
        <strain evidence="8 9">LSU 92-RS-03</strain>
    </source>
</reference>
<feature type="domain" description="Nudix hydrolase" evidence="7">
    <location>
        <begin position="1"/>
        <end position="191"/>
    </location>
</feature>
<organism evidence="8 9">
    <name type="scientific">Rhizopus stolonifer</name>
    <name type="common">Rhizopus nigricans</name>
    <dbReference type="NCBI Taxonomy" id="4846"/>
    <lineage>
        <taxon>Eukaryota</taxon>
        <taxon>Fungi</taxon>
        <taxon>Fungi incertae sedis</taxon>
        <taxon>Mucoromycota</taxon>
        <taxon>Mucoromycotina</taxon>
        <taxon>Mucoromycetes</taxon>
        <taxon>Mucorales</taxon>
        <taxon>Mucorineae</taxon>
        <taxon>Rhizopodaceae</taxon>
        <taxon>Rhizopus</taxon>
    </lineage>
</organism>
<dbReference type="CDD" id="cd18870">
    <property type="entry name" value="NUDIX_AcylCoAdiphos_Nudt19"/>
    <property type="match status" value="1"/>
</dbReference>
<keyword evidence="5" id="KW-0460">Magnesium</keyword>
<comment type="cofactor">
    <cofactor evidence="1">
        <name>Mn(2+)</name>
        <dbReference type="ChEBI" id="CHEBI:29035"/>
    </cofactor>
</comment>
<proteinExistence type="predicted"/>
<dbReference type="PANTHER" id="PTHR12318">
    <property type="entry name" value="TESTOSTERONE-REGULATED PROTEIN RP2"/>
    <property type="match status" value="1"/>
</dbReference>